<dbReference type="RefSeq" id="WP_324780083.1">
    <property type="nucleotide sequence ID" value="NZ_CP141769.1"/>
</dbReference>
<keyword evidence="3" id="KW-0808">Transferase</keyword>
<dbReference type="PANTHER" id="PTHR34220">
    <property type="entry name" value="SENSOR HISTIDINE KINASE YPDA"/>
    <property type="match status" value="1"/>
</dbReference>
<dbReference type="Gene3D" id="3.30.565.10">
    <property type="entry name" value="Histidine kinase-like ATPase, C-terminal domain"/>
    <property type="match status" value="1"/>
</dbReference>
<keyword evidence="1" id="KW-0472">Membrane</keyword>
<feature type="transmembrane region" description="Helical" evidence="1">
    <location>
        <begin position="21"/>
        <end position="42"/>
    </location>
</feature>
<dbReference type="InterPro" id="IPR010559">
    <property type="entry name" value="Sig_transdc_His_kin_internal"/>
</dbReference>
<keyword evidence="3" id="KW-0418">Kinase</keyword>
<proteinExistence type="predicted"/>
<feature type="transmembrane region" description="Helical" evidence="1">
    <location>
        <begin position="48"/>
        <end position="72"/>
    </location>
</feature>
<dbReference type="Pfam" id="PF06580">
    <property type="entry name" value="His_kinase"/>
    <property type="match status" value="1"/>
</dbReference>
<dbReference type="InterPro" id="IPR036890">
    <property type="entry name" value="HATPase_C_sf"/>
</dbReference>
<feature type="domain" description="Signal transduction histidine kinase internal region" evidence="2">
    <location>
        <begin position="147"/>
        <end position="225"/>
    </location>
</feature>
<sequence length="348" mass="38428">MKRKNHNNRQVELPNFCHMGVSLRIVLTVEAALMAGVVARVADAQAFWRAFIALSALAQPALLLTLLALCAGGRWLRSQPYRRGVALTLALGVAVPTLFRLWMGPQLAGPDDDPVVAVALFALAVGAGLLGYFNLRARALSPAITEARLQALQARIRPHFLFNSLNAVLSLVRSDPRRAEHALENMADLFRALMSQANQLVPLEDEVALTRAYLELEQLRLGERLQVAWHVRKMPGDALVPPLVIQPLVENAVYHGIEPQPAGGEISLNLYRSGDKVHIVVRNPIAAATGHHKGNRIALANIRERLLLHFDLDAQLKLEPLGAVYQVHIVLPYTRERTQPAPARPHRR</sequence>
<feature type="transmembrane region" description="Helical" evidence="1">
    <location>
        <begin position="84"/>
        <end position="103"/>
    </location>
</feature>
<keyword evidence="1" id="KW-1133">Transmembrane helix</keyword>
<evidence type="ECO:0000259" key="2">
    <source>
        <dbReference type="Pfam" id="PF06580"/>
    </source>
</evidence>
<name>A0ABZ1CMK3_9PROT</name>
<gene>
    <name evidence="3" type="ORF">VA613_01405</name>
</gene>
<accession>A0ABZ1CMK3</accession>
<evidence type="ECO:0000313" key="4">
    <source>
        <dbReference type="Proteomes" id="UP001334732"/>
    </source>
</evidence>
<keyword evidence="4" id="KW-1185">Reference proteome</keyword>
<dbReference type="InterPro" id="IPR050640">
    <property type="entry name" value="Bact_2-comp_sensor_kinase"/>
</dbReference>
<dbReference type="Proteomes" id="UP001334732">
    <property type="component" value="Chromosome"/>
</dbReference>
<organism evidence="3 4">
    <name type="scientific">Thiobacillus sedimenti</name>
    <dbReference type="NCBI Taxonomy" id="3110231"/>
    <lineage>
        <taxon>Bacteria</taxon>
        <taxon>Pseudomonadati</taxon>
        <taxon>Pseudomonadota</taxon>
        <taxon>Betaproteobacteria</taxon>
        <taxon>Nitrosomonadales</taxon>
        <taxon>Thiobacillaceae</taxon>
        <taxon>Thiobacillus</taxon>
    </lineage>
</organism>
<dbReference type="GO" id="GO:0016301">
    <property type="term" value="F:kinase activity"/>
    <property type="evidence" value="ECO:0007669"/>
    <property type="project" value="UniProtKB-KW"/>
</dbReference>
<evidence type="ECO:0000313" key="3">
    <source>
        <dbReference type="EMBL" id="WRS39552.1"/>
    </source>
</evidence>
<dbReference type="SUPFAM" id="SSF55874">
    <property type="entry name" value="ATPase domain of HSP90 chaperone/DNA topoisomerase II/histidine kinase"/>
    <property type="match status" value="1"/>
</dbReference>
<evidence type="ECO:0000256" key="1">
    <source>
        <dbReference type="SAM" id="Phobius"/>
    </source>
</evidence>
<protein>
    <submittedName>
        <fullName evidence="3">Histidine kinase</fullName>
    </submittedName>
</protein>
<dbReference type="PANTHER" id="PTHR34220:SF7">
    <property type="entry name" value="SENSOR HISTIDINE KINASE YPDA"/>
    <property type="match status" value="1"/>
</dbReference>
<keyword evidence="1" id="KW-0812">Transmembrane</keyword>
<feature type="transmembrane region" description="Helical" evidence="1">
    <location>
        <begin position="115"/>
        <end position="135"/>
    </location>
</feature>
<reference evidence="3 4" key="1">
    <citation type="submission" date="2023-12" db="EMBL/GenBank/DDBJ databases">
        <title>Thiobacillus sedimentum sp. nov., a chemolithoautotrophic sulfur-oxidizing bacterium isolated from freshwater sediment.</title>
        <authorList>
            <person name="Luo J."/>
            <person name="Dai C."/>
        </authorList>
    </citation>
    <scope>NUCLEOTIDE SEQUENCE [LARGE SCALE GENOMIC DNA]</scope>
    <source>
        <strain evidence="3 4">SCUT-2</strain>
    </source>
</reference>
<dbReference type="EMBL" id="CP141769">
    <property type="protein sequence ID" value="WRS39552.1"/>
    <property type="molecule type" value="Genomic_DNA"/>
</dbReference>